<proteinExistence type="predicted"/>
<reference evidence="2" key="1">
    <citation type="journal article" date="2022" name="Mol. Ecol. Resour.">
        <title>The genomes of chicory, endive, great burdock and yacon provide insights into Asteraceae palaeo-polyploidization history and plant inulin production.</title>
        <authorList>
            <person name="Fan W."/>
            <person name="Wang S."/>
            <person name="Wang H."/>
            <person name="Wang A."/>
            <person name="Jiang F."/>
            <person name="Liu H."/>
            <person name="Zhao H."/>
            <person name="Xu D."/>
            <person name="Zhang Y."/>
        </authorList>
    </citation>
    <scope>NUCLEOTIDE SEQUENCE [LARGE SCALE GENOMIC DNA]</scope>
    <source>
        <strain evidence="2">cv. Yunnan</strain>
    </source>
</reference>
<evidence type="ECO:0000313" key="1">
    <source>
        <dbReference type="EMBL" id="KAI3819316.1"/>
    </source>
</evidence>
<keyword evidence="2" id="KW-1185">Reference proteome</keyword>
<dbReference type="EMBL" id="CM042021">
    <property type="protein sequence ID" value="KAI3819316.1"/>
    <property type="molecule type" value="Genomic_DNA"/>
</dbReference>
<sequence>MARSSKSTADQLSKIGKETFDPTVDDLFSGYLHKQHVVKPHRYNAPVDDKQHAVQIHRFDVTCQDDMSGCCQDVWWDFV</sequence>
<dbReference type="Proteomes" id="UP001056120">
    <property type="component" value="Linkage Group LG04"/>
</dbReference>
<reference evidence="1 2" key="2">
    <citation type="journal article" date="2022" name="Mol. Ecol. Resour.">
        <title>The genomes of chicory, endive, great burdock and yacon provide insights into Asteraceae paleo-polyploidization history and plant inulin production.</title>
        <authorList>
            <person name="Fan W."/>
            <person name="Wang S."/>
            <person name="Wang H."/>
            <person name="Wang A."/>
            <person name="Jiang F."/>
            <person name="Liu H."/>
            <person name="Zhao H."/>
            <person name="Xu D."/>
            <person name="Zhang Y."/>
        </authorList>
    </citation>
    <scope>NUCLEOTIDE SEQUENCE [LARGE SCALE GENOMIC DNA]</scope>
    <source>
        <strain evidence="2">cv. Yunnan</strain>
        <tissue evidence="1">Leaves</tissue>
    </source>
</reference>
<gene>
    <name evidence="1" type="ORF">L1987_13143</name>
</gene>
<organism evidence="1 2">
    <name type="scientific">Smallanthus sonchifolius</name>
    <dbReference type="NCBI Taxonomy" id="185202"/>
    <lineage>
        <taxon>Eukaryota</taxon>
        <taxon>Viridiplantae</taxon>
        <taxon>Streptophyta</taxon>
        <taxon>Embryophyta</taxon>
        <taxon>Tracheophyta</taxon>
        <taxon>Spermatophyta</taxon>
        <taxon>Magnoliopsida</taxon>
        <taxon>eudicotyledons</taxon>
        <taxon>Gunneridae</taxon>
        <taxon>Pentapetalae</taxon>
        <taxon>asterids</taxon>
        <taxon>campanulids</taxon>
        <taxon>Asterales</taxon>
        <taxon>Asteraceae</taxon>
        <taxon>Asteroideae</taxon>
        <taxon>Heliantheae alliance</taxon>
        <taxon>Millerieae</taxon>
        <taxon>Smallanthus</taxon>
    </lineage>
</organism>
<protein>
    <submittedName>
        <fullName evidence="1">Uncharacterized protein</fullName>
    </submittedName>
</protein>
<comment type="caution">
    <text evidence="1">The sequence shown here is derived from an EMBL/GenBank/DDBJ whole genome shotgun (WGS) entry which is preliminary data.</text>
</comment>
<accession>A0ACB9JI08</accession>
<evidence type="ECO:0000313" key="2">
    <source>
        <dbReference type="Proteomes" id="UP001056120"/>
    </source>
</evidence>
<name>A0ACB9JI08_9ASTR</name>